<dbReference type="RefSeq" id="XP_001382276.1">
    <property type="nucleotide sequence ID" value="XM_001382239.1"/>
</dbReference>
<feature type="signal peptide" evidence="7">
    <location>
        <begin position="1"/>
        <end position="18"/>
    </location>
</feature>
<dbReference type="PANTHER" id="PTHR47254">
    <property type="entry name" value="CELL WALL MANNOPROTEIN CIS3-RELATED"/>
    <property type="match status" value="1"/>
</dbReference>
<evidence type="ECO:0000256" key="2">
    <source>
        <dbReference type="ARBA" id="ARBA00022512"/>
    </source>
</evidence>
<sequence>MRAAELLSLFAATSLVSAAVIPRDDESWKTLTPSGSYLPDATTDYDGSFAISIIVLETPTPAKRDVANQIGDGQVQVQTTAAAVVNQIGDGQIQQQTQTVAVVNQIGDGQIQQQTQTVAAVNQIGDGQIQQQTNTIGDGQVQAQTATVAGQIADGQVQATPAAQAADGQVQSNVVVCVAADSLTATLQGSILRDNKGRIGAIVANRQFQFDGPPPQAGSIYAAGWSIVPDGNGGQQLALGDQTTFYRCLSGDFYNLYDESIGGQCSPIEIAILKATTC</sequence>
<dbReference type="InterPro" id="IPR054508">
    <property type="entry name" value="PIR1-like_C"/>
</dbReference>
<dbReference type="InterPro" id="IPR051153">
    <property type="entry name" value="Yeast_CWMannoprotein_PIR"/>
</dbReference>
<dbReference type="PROSITE" id="PS50256">
    <property type="entry name" value="PIR_REPEAT_2"/>
    <property type="match status" value="5"/>
</dbReference>
<dbReference type="Pfam" id="PF22799">
    <property type="entry name" value="PIR1-like_C"/>
    <property type="match status" value="1"/>
</dbReference>
<evidence type="ECO:0000313" key="9">
    <source>
        <dbReference type="EMBL" id="ABN64247.1"/>
    </source>
</evidence>
<keyword evidence="5" id="KW-0677">Repeat</keyword>
<dbReference type="EMBL" id="CP000496">
    <property type="protein sequence ID" value="ABN64247.1"/>
    <property type="molecule type" value="Genomic_DNA"/>
</dbReference>
<dbReference type="PANTHER" id="PTHR47254:SF1">
    <property type="entry name" value="CELL WALL MANNOPROTEIN CIS3-RELATED"/>
    <property type="match status" value="1"/>
</dbReference>
<evidence type="ECO:0000256" key="5">
    <source>
        <dbReference type="ARBA" id="ARBA00022737"/>
    </source>
</evidence>
<evidence type="ECO:0000256" key="6">
    <source>
        <dbReference type="ARBA" id="ARBA00038219"/>
    </source>
</evidence>
<evidence type="ECO:0000256" key="7">
    <source>
        <dbReference type="SAM" id="SignalP"/>
    </source>
</evidence>
<keyword evidence="4 7" id="KW-0732">Signal</keyword>
<dbReference type="GO" id="GO:0009277">
    <property type="term" value="C:fungal-type cell wall"/>
    <property type="evidence" value="ECO:0007669"/>
    <property type="project" value="TreeGrafter"/>
</dbReference>
<gene>
    <name evidence="9" type="ORF">PICST_81594</name>
</gene>
<dbReference type="FunCoup" id="A3LN07">
    <property type="interactions" value="69"/>
</dbReference>
<dbReference type="eggNOG" id="ENOG502QQD8">
    <property type="taxonomic scope" value="Eukaryota"/>
</dbReference>
<dbReference type="OMA" id="IGCIVAN"/>
<reference evidence="9 10" key="1">
    <citation type="journal article" date="2007" name="Nat. Biotechnol.">
        <title>Genome sequence of the lignocellulose-bioconverting and xylose-fermenting yeast Pichia stipitis.</title>
        <authorList>
            <person name="Jeffries T.W."/>
            <person name="Grigoriev I.V."/>
            <person name="Grimwood J."/>
            <person name="Laplaza J.M."/>
            <person name="Aerts A."/>
            <person name="Salamov A."/>
            <person name="Schmutz J."/>
            <person name="Lindquist E."/>
            <person name="Dehal P."/>
            <person name="Shapiro H."/>
            <person name="Jin Y.S."/>
            <person name="Passoth V."/>
            <person name="Richardson P.M."/>
        </authorList>
    </citation>
    <scope>NUCLEOTIDE SEQUENCE [LARGE SCALE GENOMIC DNA]</scope>
    <source>
        <strain evidence="10">ATCC 58785 / CBS 6054 / NBRC 10063 / NRRL Y-11545</strain>
    </source>
</reference>
<comment type="subcellular location">
    <subcellularLocation>
        <location evidence="1">Secreted</location>
        <location evidence="1">Cell wall</location>
    </subcellularLocation>
</comment>
<evidence type="ECO:0000256" key="1">
    <source>
        <dbReference type="ARBA" id="ARBA00004191"/>
    </source>
</evidence>
<feature type="domain" description="Cell wall mannoprotein PIR1-like C-terminal" evidence="8">
    <location>
        <begin position="191"/>
        <end position="268"/>
    </location>
</feature>
<dbReference type="OrthoDB" id="5415592at2759"/>
<evidence type="ECO:0000313" key="10">
    <source>
        <dbReference type="Proteomes" id="UP000002258"/>
    </source>
</evidence>
<dbReference type="KEGG" id="pic:PICST_81594"/>
<evidence type="ECO:0000259" key="8">
    <source>
        <dbReference type="Pfam" id="PF22799"/>
    </source>
</evidence>
<feature type="chain" id="PRO_5002655609" evidence="7">
    <location>
        <begin position="19"/>
        <end position="278"/>
    </location>
</feature>
<dbReference type="AlphaFoldDB" id="A3LN07"/>
<keyword evidence="2" id="KW-0134">Cell wall</keyword>
<protein>
    <submittedName>
        <fullName evidence="9">Tandem internal repeat-containing protein</fullName>
    </submittedName>
</protein>
<dbReference type="HOGENOM" id="CLU_039662_0_0_1"/>
<keyword evidence="10" id="KW-1185">Reference proteome</keyword>
<dbReference type="Proteomes" id="UP000002258">
    <property type="component" value="Chromosome 2"/>
</dbReference>
<dbReference type="InterPro" id="IPR000420">
    <property type="entry name" value="Yeast_PIR_rpt"/>
</dbReference>
<evidence type="ECO:0000256" key="4">
    <source>
        <dbReference type="ARBA" id="ARBA00022729"/>
    </source>
</evidence>
<dbReference type="GO" id="GO:0031505">
    <property type="term" value="P:fungal-type cell wall organization"/>
    <property type="evidence" value="ECO:0007669"/>
    <property type="project" value="UniProtKB-ARBA"/>
</dbReference>
<organism evidence="9 10">
    <name type="scientific">Scheffersomyces stipitis (strain ATCC 58785 / CBS 6054 / NBRC 10063 / NRRL Y-11545)</name>
    <name type="common">Yeast</name>
    <name type="synonym">Pichia stipitis</name>
    <dbReference type="NCBI Taxonomy" id="322104"/>
    <lineage>
        <taxon>Eukaryota</taxon>
        <taxon>Fungi</taxon>
        <taxon>Dikarya</taxon>
        <taxon>Ascomycota</taxon>
        <taxon>Saccharomycotina</taxon>
        <taxon>Pichiomycetes</taxon>
        <taxon>Debaryomycetaceae</taxon>
        <taxon>Scheffersomyces</taxon>
    </lineage>
</organism>
<comment type="similarity">
    <text evidence="6">Belongs to the PIR protein family.</text>
</comment>
<name>A3LN07_PICST</name>
<proteinExistence type="inferred from homology"/>
<keyword evidence="3" id="KW-0964">Secreted</keyword>
<dbReference type="GO" id="GO:0005199">
    <property type="term" value="F:structural constituent of cell wall"/>
    <property type="evidence" value="ECO:0007669"/>
    <property type="project" value="InterPro"/>
</dbReference>
<dbReference type="InParanoid" id="A3LN07"/>
<accession>A3LN07</accession>
<dbReference type="GeneID" id="4837113"/>
<evidence type="ECO:0000256" key="3">
    <source>
        <dbReference type="ARBA" id="ARBA00022525"/>
    </source>
</evidence>